<dbReference type="InterPro" id="IPR036291">
    <property type="entry name" value="NAD(P)-bd_dom_sf"/>
</dbReference>
<proteinExistence type="inferred from homology"/>
<sequence>MTAAPTTAVLVTGTSSGIGRAAVQRLAARPGLTVYATARRPEDIADLAGTGARTLALDVTDEKSMRAAVEAVEAEHGAVGVLVNNAGYGAYGTVEEADLDAVRRQFETNVFGLSRMTQLVLPGMRAAGRGRIVNIGSMGGRFTFPAGGYYHASKYAVEALSDALRFEAAPFGIKVSLIEPGLIRTRFGSAATTSLAGSAAPSGPYATLNTVVERQIAGAYASPLLAARPEAVARVIERAALSVRPRPRYVVTPAAKVLVHTRRLFGDRAFDALLKLQFRGAS</sequence>
<dbReference type="RefSeq" id="WP_251407969.1">
    <property type="nucleotide sequence ID" value="NZ_JAMQGM010000001.1"/>
</dbReference>
<evidence type="ECO:0000256" key="1">
    <source>
        <dbReference type="ARBA" id="ARBA00006484"/>
    </source>
</evidence>
<dbReference type="PANTHER" id="PTHR44169:SF6">
    <property type="entry name" value="NADPH-DEPENDENT 1-ACYLDIHYDROXYACETONE PHOSPHATE REDUCTASE"/>
    <property type="match status" value="1"/>
</dbReference>
<dbReference type="EMBL" id="JAMQGM010000001">
    <property type="protein sequence ID" value="MCM2575983.1"/>
    <property type="molecule type" value="Genomic_DNA"/>
</dbReference>
<dbReference type="PANTHER" id="PTHR44169">
    <property type="entry name" value="NADPH-DEPENDENT 1-ACYLDIHYDROXYACETONE PHOSPHATE REDUCTASE"/>
    <property type="match status" value="1"/>
</dbReference>
<comment type="caution">
    <text evidence="4">The sequence shown here is derived from an EMBL/GenBank/DDBJ whole genome shotgun (WGS) entry which is preliminary data.</text>
</comment>
<accession>A0ABT0X095</accession>
<keyword evidence="5" id="KW-1185">Reference proteome</keyword>
<protein>
    <submittedName>
        <fullName evidence="4">Oxidoreductase</fullName>
    </submittedName>
</protein>
<evidence type="ECO:0000256" key="2">
    <source>
        <dbReference type="ARBA" id="ARBA00023002"/>
    </source>
</evidence>
<gene>
    <name evidence="4" type="ORF">M1E25_01205</name>
</gene>
<comment type="similarity">
    <text evidence="1 3">Belongs to the short-chain dehydrogenases/reductases (SDR) family.</text>
</comment>
<dbReference type="CDD" id="cd05374">
    <property type="entry name" value="17beta-HSD-like_SDR_c"/>
    <property type="match status" value="1"/>
</dbReference>
<dbReference type="Gene3D" id="3.40.50.720">
    <property type="entry name" value="NAD(P)-binding Rossmann-like Domain"/>
    <property type="match status" value="1"/>
</dbReference>
<evidence type="ECO:0000256" key="3">
    <source>
        <dbReference type="RuleBase" id="RU000363"/>
    </source>
</evidence>
<dbReference type="Pfam" id="PF00106">
    <property type="entry name" value="adh_short"/>
    <property type="match status" value="1"/>
</dbReference>
<dbReference type="Proteomes" id="UP001167160">
    <property type="component" value="Unassembled WGS sequence"/>
</dbReference>
<evidence type="ECO:0000313" key="5">
    <source>
        <dbReference type="Proteomes" id="UP001167160"/>
    </source>
</evidence>
<dbReference type="SUPFAM" id="SSF51735">
    <property type="entry name" value="NAD(P)-binding Rossmann-fold domains"/>
    <property type="match status" value="1"/>
</dbReference>
<keyword evidence="2" id="KW-0560">Oxidoreductase</keyword>
<dbReference type="PRINTS" id="PR00081">
    <property type="entry name" value="GDHRDH"/>
</dbReference>
<dbReference type="PRINTS" id="PR00080">
    <property type="entry name" value="SDRFAMILY"/>
</dbReference>
<dbReference type="NCBIfam" id="NF004826">
    <property type="entry name" value="PRK06182.1"/>
    <property type="match status" value="1"/>
</dbReference>
<evidence type="ECO:0000313" key="4">
    <source>
        <dbReference type="EMBL" id="MCM2575983.1"/>
    </source>
</evidence>
<name>A0ABT0X095_9ACTN</name>
<dbReference type="InterPro" id="IPR002347">
    <property type="entry name" value="SDR_fam"/>
</dbReference>
<organism evidence="4 5">
    <name type="scientific">Streptomyces meridianus</name>
    <dbReference type="NCBI Taxonomy" id="2938945"/>
    <lineage>
        <taxon>Bacteria</taxon>
        <taxon>Bacillati</taxon>
        <taxon>Actinomycetota</taxon>
        <taxon>Actinomycetes</taxon>
        <taxon>Kitasatosporales</taxon>
        <taxon>Streptomycetaceae</taxon>
        <taxon>Streptomyces</taxon>
    </lineage>
</organism>
<reference evidence="4" key="1">
    <citation type="journal article" date="2023" name="Int. J. Syst. Evol. Microbiol.">
        <title>Streptomyces meridianus sp. nov. isolated from brackish water of the Tagus estuary in Alcochete, Portugal.</title>
        <authorList>
            <person name="Santos J.D.N."/>
            <person name="Klimek D."/>
            <person name="Calusinska M."/>
            <person name="Lobo Da Cunha A."/>
            <person name="Catita J."/>
            <person name="Goncalves H."/>
            <person name="Gonzalez I."/>
            <person name="Reyes F."/>
            <person name="Lage O.M."/>
        </authorList>
    </citation>
    <scope>NUCLEOTIDE SEQUENCE</scope>
    <source>
        <strain evidence="4">MTZ3.1</strain>
    </source>
</reference>